<keyword evidence="1 5" id="KW-0808">Transferase</keyword>
<dbReference type="PANTHER" id="PTHR43775:SF51">
    <property type="entry name" value="INACTIVE PHENOLPHTHIOCEROL SYNTHESIS POLYKETIDE SYNTHASE TYPE I PKS1-RELATED"/>
    <property type="match status" value="1"/>
</dbReference>
<reference evidence="5 6" key="1">
    <citation type="submission" date="2023-12" db="EMBL/GenBank/DDBJ databases">
        <title>Streptomyces sp. V4-01.</title>
        <authorList>
            <person name="Somphong A."/>
            <person name="Phongsopitanun W."/>
        </authorList>
    </citation>
    <scope>NUCLEOTIDE SEQUENCE [LARGE SCALE GENOMIC DNA]</scope>
    <source>
        <strain evidence="5 6">V4-01</strain>
    </source>
</reference>
<keyword evidence="6" id="KW-1185">Reference proteome</keyword>
<accession>A0ABU7PMG7</accession>
<dbReference type="InterPro" id="IPR054514">
    <property type="entry name" value="RhiE-like_linker"/>
</dbReference>
<evidence type="ECO:0000256" key="2">
    <source>
        <dbReference type="ARBA" id="ARBA00023268"/>
    </source>
</evidence>
<feature type="region of interest" description="Disordered" evidence="3">
    <location>
        <begin position="107"/>
        <end position="130"/>
    </location>
</feature>
<keyword evidence="2" id="KW-0511">Multifunctional enzyme</keyword>
<evidence type="ECO:0000256" key="3">
    <source>
        <dbReference type="SAM" id="MobiDB-lite"/>
    </source>
</evidence>
<dbReference type="EMBL" id="JAZEWV010000092">
    <property type="protein sequence ID" value="MEE4547034.1"/>
    <property type="molecule type" value="Genomic_DNA"/>
</dbReference>
<proteinExistence type="predicted"/>
<sequence>MIVEQAPEEDRDQAAEGIPAGGEGTGGEGTGAVPWVLSARSPQALREQAARLADWSEDPAHAGVSAAAVAHRLAFGRARLTHRAVVVGEGRAALLSGLRALAQDGDSPALIRGTSSSTGRGPGSGREGIRPVFVFPGQG</sequence>
<dbReference type="Gene3D" id="3.40.366.10">
    <property type="entry name" value="Malonyl-Coenzyme A Acyl Carrier Protein, domain 2"/>
    <property type="match status" value="1"/>
</dbReference>
<dbReference type="Proteomes" id="UP001344658">
    <property type="component" value="Unassembled WGS sequence"/>
</dbReference>
<feature type="non-terminal residue" evidence="5">
    <location>
        <position position="139"/>
    </location>
</feature>
<gene>
    <name evidence="5" type="ORF">V2S66_34365</name>
</gene>
<comment type="caution">
    <text evidence="5">The sequence shown here is derived from an EMBL/GenBank/DDBJ whole genome shotgun (WGS) entry which is preliminary data.</text>
</comment>
<dbReference type="InterPro" id="IPR001227">
    <property type="entry name" value="Ac_transferase_dom_sf"/>
</dbReference>
<dbReference type="Pfam" id="PF22336">
    <property type="entry name" value="RhiE-like_linker"/>
    <property type="match status" value="1"/>
</dbReference>
<evidence type="ECO:0000259" key="4">
    <source>
        <dbReference type="Pfam" id="PF22336"/>
    </source>
</evidence>
<evidence type="ECO:0000256" key="1">
    <source>
        <dbReference type="ARBA" id="ARBA00022679"/>
    </source>
</evidence>
<evidence type="ECO:0000313" key="6">
    <source>
        <dbReference type="Proteomes" id="UP001344658"/>
    </source>
</evidence>
<protein>
    <submittedName>
        <fullName evidence="5">Acyl transferase</fullName>
    </submittedName>
</protein>
<name>A0ABU7PMG7_9ACTN</name>
<feature type="domain" description="RhiE-like KS-MAT linker" evidence="4">
    <location>
        <begin position="36"/>
        <end position="104"/>
    </location>
</feature>
<dbReference type="PANTHER" id="PTHR43775">
    <property type="entry name" value="FATTY ACID SYNTHASE"/>
    <property type="match status" value="1"/>
</dbReference>
<evidence type="ECO:0000313" key="5">
    <source>
        <dbReference type="EMBL" id="MEE4547034.1"/>
    </source>
</evidence>
<feature type="compositionally biased region" description="Acidic residues" evidence="3">
    <location>
        <begin position="1"/>
        <end position="11"/>
    </location>
</feature>
<feature type="region of interest" description="Disordered" evidence="3">
    <location>
        <begin position="1"/>
        <end position="35"/>
    </location>
</feature>
<organism evidence="5 6">
    <name type="scientific">Actinacidiphila polyblastidii</name>
    <dbReference type="NCBI Taxonomy" id="3110430"/>
    <lineage>
        <taxon>Bacteria</taxon>
        <taxon>Bacillati</taxon>
        <taxon>Actinomycetota</taxon>
        <taxon>Actinomycetes</taxon>
        <taxon>Kitasatosporales</taxon>
        <taxon>Streptomycetaceae</taxon>
        <taxon>Actinacidiphila</taxon>
    </lineage>
</organism>
<feature type="compositionally biased region" description="Gly residues" evidence="3">
    <location>
        <begin position="19"/>
        <end position="30"/>
    </location>
</feature>
<dbReference type="InterPro" id="IPR050091">
    <property type="entry name" value="PKS_NRPS_Biosynth_Enz"/>
</dbReference>
<dbReference type="GO" id="GO:0016740">
    <property type="term" value="F:transferase activity"/>
    <property type="evidence" value="ECO:0007669"/>
    <property type="project" value="UniProtKB-KW"/>
</dbReference>